<dbReference type="GO" id="GO:0006749">
    <property type="term" value="P:glutathione metabolic process"/>
    <property type="evidence" value="ECO:0007669"/>
    <property type="project" value="TreeGrafter"/>
</dbReference>
<keyword evidence="4" id="KW-1185">Reference proteome</keyword>
<dbReference type="InterPro" id="IPR010987">
    <property type="entry name" value="Glutathione-S-Trfase_C-like"/>
</dbReference>
<organism evidence="3 4">
    <name type="scientific">Vibrio eleionomae</name>
    <dbReference type="NCBI Taxonomy" id="2653505"/>
    <lineage>
        <taxon>Bacteria</taxon>
        <taxon>Pseudomonadati</taxon>
        <taxon>Pseudomonadota</taxon>
        <taxon>Gammaproteobacteria</taxon>
        <taxon>Vibrionales</taxon>
        <taxon>Vibrionaceae</taxon>
        <taxon>Vibrio</taxon>
    </lineage>
</organism>
<dbReference type="GO" id="GO:0016034">
    <property type="term" value="F:maleylacetoacetate isomerase activity"/>
    <property type="evidence" value="ECO:0007669"/>
    <property type="project" value="TreeGrafter"/>
</dbReference>
<dbReference type="SUPFAM" id="SSF52833">
    <property type="entry name" value="Thioredoxin-like"/>
    <property type="match status" value="1"/>
</dbReference>
<dbReference type="Proteomes" id="UP000462621">
    <property type="component" value="Unassembled WGS sequence"/>
</dbReference>
<evidence type="ECO:0000259" key="2">
    <source>
        <dbReference type="PROSITE" id="PS50405"/>
    </source>
</evidence>
<sequence>MKIILYSADGSNCSQRVEWALNYKKTPYQRIEVTQDMMHGSYLELSAFGYVPAISIDGYIICESVAIIECLEELMPNPPLLGRSLFERASIREVCEFVNGTIHTPQNRSVLQVIRPDINEQEKRQLRADWISSCLNKLEDRLCLKSAYAVGGSFSAADIFVASIYKKARYQNKIYLPFYERHLDHLRIHEAIESSEPM</sequence>
<dbReference type="AlphaFoldDB" id="A0A7X4LHR5"/>
<dbReference type="InterPro" id="IPR036282">
    <property type="entry name" value="Glutathione-S-Trfase_C_sf"/>
</dbReference>
<accession>A0A7X4LHR5</accession>
<feature type="domain" description="GST C-terminal" evidence="2">
    <location>
        <begin position="84"/>
        <end position="198"/>
    </location>
</feature>
<dbReference type="SFLD" id="SFLDS00019">
    <property type="entry name" value="Glutathione_Transferase_(cytos"/>
    <property type="match status" value="1"/>
</dbReference>
<dbReference type="Gene3D" id="3.40.30.10">
    <property type="entry name" value="Glutaredoxin"/>
    <property type="match status" value="1"/>
</dbReference>
<dbReference type="CDD" id="cd00570">
    <property type="entry name" value="GST_N_family"/>
    <property type="match status" value="1"/>
</dbReference>
<gene>
    <name evidence="3" type="ORF">F9817_01475</name>
</gene>
<reference evidence="3 4" key="1">
    <citation type="submission" date="2019-10" db="EMBL/GenBank/DDBJ databases">
        <title>Vibrio sp. nov. isolated from a shrimp pond.</title>
        <authorList>
            <person name="Gomez-Gil B."/>
            <person name="Enciso-Ibarra J."/>
            <person name="Enciso-Ibarra K."/>
            <person name="Bolan-Mejia C."/>
        </authorList>
    </citation>
    <scope>NUCLEOTIDE SEQUENCE [LARGE SCALE GENOMIC DNA]</scope>
    <source>
        <strain evidence="3 4">CAIM 722</strain>
    </source>
</reference>
<dbReference type="PROSITE" id="PS50404">
    <property type="entry name" value="GST_NTER"/>
    <property type="match status" value="1"/>
</dbReference>
<evidence type="ECO:0000259" key="1">
    <source>
        <dbReference type="PROSITE" id="PS50404"/>
    </source>
</evidence>
<dbReference type="Pfam" id="PF13417">
    <property type="entry name" value="GST_N_3"/>
    <property type="match status" value="1"/>
</dbReference>
<protein>
    <submittedName>
        <fullName evidence="3">Glutathione S-transferase family protein</fullName>
    </submittedName>
</protein>
<dbReference type="RefSeq" id="WP_161153190.1">
    <property type="nucleotide sequence ID" value="NZ_WEKT01000002.1"/>
</dbReference>
<dbReference type="InterPro" id="IPR040079">
    <property type="entry name" value="Glutathione_S-Trfase"/>
</dbReference>
<dbReference type="PANTHER" id="PTHR42673">
    <property type="entry name" value="MALEYLACETOACETATE ISOMERASE"/>
    <property type="match status" value="1"/>
</dbReference>
<dbReference type="SFLD" id="SFLDG00358">
    <property type="entry name" value="Main_(cytGST)"/>
    <property type="match status" value="1"/>
</dbReference>
<dbReference type="SUPFAM" id="SSF47616">
    <property type="entry name" value="GST C-terminal domain-like"/>
    <property type="match status" value="1"/>
</dbReference>
<proteinExistence type="predicted"/>
<dbReference type="GO" id="GO:0006559">
    <property type="term" value="P:L-phenylalanine catabolic process"/>
    <property type="evidence" value="ECO:0007669"/>
    <property type="project" value="TreeGrafter"/>
</dbReference>
<keyword evidence="3" id="KW-0808">Transferase</keyword>
<evidence type="ECO:0000313" key="4">
    <source>
        <dbReference type="Proteomes" id="UP000462621"/>
    </source>
</evidence>
<dbReference type="Gene3D" id="1.20.1050.10">
    <property type="match status" value="1"/>
</dbReference>
<dbReference type="EMBL" id="WEKT01000002">
    <property type="protein sequence ID" value="MZI91876.1"/>
    <property type="molecule type" value="Genomic_DNA"/>
</dbReference>
<dbReference type="InterPro" id="IPR036249">
    <property type="entry name" value="Thioredoxin-like_sf"/>
</dbReference>
<dbReference type="InterPro" id="IPR004045">
    <property type="entry name" value="Glutathione_S-Trfase_N"/>
</dbReference>
<name>A0A7X4LHR5_9VIBR</name>
<dbReference type="PANTHER" id="PTHR42673:SF21">
    <property type="entry name" value="GLUTATHIONE S-TRANSFERASE YFCF"/>
    <property type="match status" value="1"/>
</dbReference>
<dbReference type="PROSITE" id="PS50405">
    <property type="entry name" value="GST_CTER"/>
    <property type="match status" value="1"/>
</dbReference>
<evidence type="ECO:0000313" key="3">
    <source>
        <dbReference type="EMBL" id="MZI91876.1"/>
    </source>
</evidence>
<dbReference type="GO" id="GO:0004364">
    <property type="term" value="F:glutathione transferase activity"/>
    <property type="evidence" value="ECO:0007669"/>
    <property type="project" value="TreeGrafter"/>
</dbReference>
<comment type="caution">
    <text evidence="3">The sequence shown here is derived from an EMBL/GenBank/DDBJ whole genome shotgun (WGS) entry which is preliminary data.</text>
</comment>
<feature type="domain" description="GST N-terminal" evidence="1">
    <location>
        <begin position="1"/>
        <end position="79"/>
    </location>
</feature>